<evidence type="ECO:0000259" key="9">
    <source>
        <dbReference type="Pfam" id="PF18967"/>
    </source>
</evidence>
<name>A0A951IZX4_9BACT</name>
<comment type="subcellular location">
    <subcellularLocation>
        <location evidence="1">Cell membrane</location>
    </subcellularLocation>
</comment>
<dbReference type="GO" id="GO:0000166">
    <property type="term" value="F:nucleotide binding"/>
    <property type="evidence" value="ECO:0007669"/>
    <property type="project" value="UniProtKB-KW"/>
</dbReference>
<protein>
    <submittedName>
        <fullName evidence="10">Metal-dependent phosphohydrolase</fullName>
    </submittedName>
</protein>
<keyword evidence="7 8" id="KW-0472">Membrane</keyword>
<keyword evidence="11" id="KW-1185">Reference proteome</keyword>
<evidence type="ECO:0000256" key="6">
    <source>
        <dbReference type="ARBA" id="ARBA00023118"/>
    </source>
</evidence>
<dbReference type="RefSeq" id="WP_219293730.1">
    <property type="nucleotide sequence ID" value="NZ_RPHB01000011.1"/>
</dbReference>
<dbReference type="Proteomes" id="UP000727490">
    <property type="component" value="Unassembled WGS sequence"/>
</dbReference>
<dbReference type="GO" id="GO:0005886">
    <property type="term" value="C:plasma membrane"/>
    <property type="evidence" value="ECO:0007669"/>
    <property type="project" value="UniProtKB-SubCell"/>
</dbReference>
<gene>
    <name evidence="10" type="ORF">EGN73_20250</name>
</gene>
<evidence type="ECO:0000256" key="1">
    <source>
        <dbReference type="ARBA" id="ARBA00004236"/>
    </source>
</evidence>
<evidence type="ECO:0000256" key="2">
    <source>
        <dbReference type="ARBA" id="ARBA00022475"/>
    </source>
</evidence>
<feature type="transmembrane region" description="Helical" evidence="8">
    <location>
        <begin position="40"/>
        <end position="60"/>
    </location>
</feature>
<dbReference type="AlphaFoldDB" id="A0A951IZX4"/>
<organism evidence="10 11">
    <name type="scientific">Arthrospiribacter ruber</name>
    <dbReference type="NCBI Taxonomy" id="2487934"/>
    <lineage>
        <taxon>Bacteria</taxon>
        <taxon>Pseudomonadati</taxon>
        <taxon>Bacteroidota</taxon>
        <taxon>Cytophagia</taxon>
        <taxon>Cytophagales</taxon>
        <taxon>Cyclobacteriaceae</taxon>
        <taxon>Arthrospiribacter</taxon>
    </lineage>
</organism>
<dbReference type="EMBL" id="RPHB01000011">
    <property type="protein sequence ID" value="MBW3470130.1"/>
    <property type="molecule type" value="Genomic_DNA"/>
</dbReference>
<evidence type="ECO:0000256" key="4">
    <source>
        <dbReference type="ARBA" id="ARBA00022741"/>
    </source>
</evidence>
<evidence type="ECO:0000256" key="5">
    <source>
        <dbReference type="ARBA" id="ARBA00022989"/>
    </source>
</evidence>
<keyword evidence="6" id="KW-0051">Antiviral defense</keyword>
<dbReference type="Pfam" id="PF18967">
    <property type="entry name" value="PycTM"/>
    <property type="match status" value="1"/>
</dbReference>
<evidence type="ECO:0000256" key="7">
    <source>
        <dbReference type="ARBA" id="ARBA00023136"/>
    </source>
</evidence>
<evidence type="ECO:0000256" key="8">
    <source>
        <dbReference type="SAM" id="Phobius"/>
    </source>
</evidence>
<feature type="transmembrane region" description="Helical" evidence="8">
    <location>
        <begin position="166"/>
        <end position="186"/>
    </location>
</feature>
<keyword evidence="4" id="KW-0547">Nucleotide-binding</keyword>
<keyword evidence="3 8" id="KW-0812">Transmembrane</keyword>
<feature type="transmembrane region" description="Helical" evidence="8">
    <location>
        <begin position="72"/>
        <end position="91"/>
    </location>
</feature>
<sequence length="187" mass="20637">MTEYDKPRSGKADKQSQTFFRVAYKNSIGLLQIADNKANMLISVNTLVISAIIAISGYGAIASQFENLGLRFLLPLGILLTCCLVSTILAVKAAKPRLILRDSKPYQPEKGSVLFFGDSSAMSLDAYLNEVRQVLGSKELVNQHLTVALYRQGLVLDRKYRLLGQAYSLFMVGIALGTVVFIAFMFF</sequence>
<dbReference type="InterPro" id="IPR043760">
    <property type="entry name" value="PycTM_dom"/>
</dbReference>
<reference evidence="10 11" key="1">
    <citation type="journal article" date="2020" name="Syst. Appl. Microbiol.">
        <title>Arthrospiribacter ruber gen. nov., sp. nov., a novel bacterium isolated from Arthrospira cultures.</title>
        <authorList>
            <person name="Waleron M."/>
            <person name="Misztak A."/>
            <person name="Waleron M.M."/>
            <person name="Furmaniak M."/>
            <person name="Mrozik A."/>
            <person name="Waleron K."/>
        </authorList>
    </citation>
    <scope>NUCLEOTIDE SEQUENCE [LARGE SCALE GENOMIC DNA]</scope>
    <source>
        <strain evidence="10 11">DPMB0001</strain>
    </source>
</reference>
<dbReference type="GO" id="GO:0051607">
    <property type="term" value="P:defense response to virus"/>
    <property type="evidence" value="ECO:0007669"/>
    <property type="project" value="UniProtKB-KW"/>
</dbReference>
<evidence type="ECO:0000313" key="11">
    <source>
        <dbReference type="Proteomes" id="UP000727490"/>
    </source>
</evidence>
<comment type="caution">
    <text evidence="10">The sequence shown here is derived from an EMBL/GenBank/DDBJ whole genome shotgun (WGS) entry which is preliminary data.</text>
</comment>
<proteinExistence type="predicted"/>
<accession>A0A951IZX4</accession>
<keyword evidence="5 8" id="KW-1133">Transmembrane helix</keyword>
<evidence type="ECO:0000256" key="3">
    <source>
        <dbReference type="ARBA" id="ARBA00022692"/>
    </source>
</evidence>
<feature type="domain" description="Pycsar effector protein" evidence="9">
    <location>
        <begin position="27"/>
        <end position="182"/>
    </location>
</feature>
<keyword evidence="2" id="KW-1003">Cell membrane</keyword>
<evidence type="ECO:0000313" key="10">
    <source>
        <dbReference type="EMBL" id="MBW3470130.1"/>
    </source>
</evidence>